<accession>A0A915KM53</accession>
<proteinExistence type="predicted"/>
<dbReference type="Proteomes" id="UP000887565">
    <property type="component" value="Unplaced"/>
</dbReference>
<keyword evidence="1" id="KW-1185">Reference proteome</keyword>
<name>A0A915KM53_ROMCU</name>
<dbReference type="AlphaFoldDB" id="A0A915KM53"/>
<reference evidence="2" key="1">
    <citation type="submission" date="2022-11" db="UniProtKB">
        <authorList>
            <consortium name="WormBaseParasite"/>
        </authorList>
    </citation>
    <scope>IDENTIFICATION</scope>
</reference>
<dbReference type="WBParaSite" id="nRc.2.0.1.t39118-RA">
    <property type="protein sequence ID" value="nRc.2.0.1.t39118-RA"/>
    <property type="gene ID" value="nRc.2.0.1.g39118"/>
</dbReference>
<sequence>MGWPGRSPVEKRPMPKFSLSAAGSRVVVDGRIPEGGVAYSIEPKLHVKRSRASKNIFYLPGKCANPGKTRDNLPNILKL</sequence>
<protein>
    <submittedName>
        <fullName evidence="2">Uncharacterized protein</fullName>
    </submittedName>
</protein>
<evidence type="ECO:0000313" key="1">
    <source>
        <dbReference type="Proteomes" id="UP000887565"/>
    </source>
</evidence>
<evidence type="ECO:0000313" key="2">
    <source>
        <dbReference type="WBParaSite" id="nRc.2.0.1.t39118-RA"/>
    </source>
</evidence>
<organism evidence="1 2">
    <name type="scientific">Romanomermis culicivorax</name>
    <name type="common">Nematode worm</name>
    <dbReference type="NCBI Taxonomy" id="13658"/>
    <lineage>
        <taxon>Eukaryota</taxon>
        <taxon>Metazoa</taxon>
        <taxon>Ecdysozoa</taxon>
        <taxon>Nematoda</taxon>
        <taxon>Enoplea</taxon>
        <taxon>Dorylaimia</taxon>
        <taxon>Mermithida</taxon>
        <taxon>Mermithoidea</taxon>
        <taxon>Mermithidae</taxon>
        <taxon>Romanomermis</taxon>
    </lineage>
</organism>